<protein>
    <recommendedName>
        <fullName evidence="1">Putative restriction endonuclease domain-containing protein</fullName>
    </recommendedName>
</protein>
<accession>A0A479ZXS5</accession>
<organism evidence="2 3">
    <name type="scientific">Sphaerospermopsis reniformis</name>
    <dbReference type="NCBI Taxonomy" id="531300"/>
    <lineage>
        <taxon>Bacteria</taxon>
        <taxon>Bacillati</taxon>
        <taxon>Cyanobacteriota</taxon>
        <taxon>Cyanophyceae</taxon>
        <taxon>Nostocales</taxon>
        <taxon>Aphanizomenonaceae</taxon>
        <taxon>Sphaerospermopsis</taxon>
    </lineage>
</organism>
<dbReference type="CDD" id="cd06260">
    <property type="entry name" value="DUF820-like"/>
    <property type="match status" value="1"/>
</dbReference>
<name>A0A479ZXS5_9CYAN</name>
<dbReference type="PANTHER" id="PTHR34107:SF7">
    <property type="entry name" value="SLR2092 PROTEIN"/>
    <property type="match status" value="1"/>
</dbReference>
<dbReference type="InterPro" id="IPR008538">
    <property type="entry name" value="Uma2"/>
</dbReference>
<dbReference type="PANTHER" id="PTHR34107">
    <property type="entry name" value="SLL0198 PROTEIN-RELATED"/>
    <property type="match status" value="1"/>
</dbReference>
<reference evidence="3" key="1">
    <citation type="submission" date="2019-02" db="EMBL/GenBank/DDBJ databases">
        <title>Draft genome sequence of Sphaerospermopsis reniformis NIES-1949.</title>
        <authorList>
            <person name="Yamaguchi H."/>
            <person name="Suzuki S."/>
            <person name="Kawachi M."/>
        </authorList>
    </citation>
    <scope>NUCLEOTIDE SEQUENCE [LARGE SCALE GENOMIC DNA]</scope>
    <source>
        <strain evidence="3">NIES-1949</strain>
    </source>
</reference>
<dbReference type="SUPFAM" id="SSF52980">
    <property type="entry name" value="Restriction endonuclease-like"/>
    <property type="match status" value="1"/>
</dbReference>
<dbReference type="AlphaFoldDB" id="A0A479ZXS5"/>
<dbReference type="InterPro" id="IPR012296">
    <property type="entry name" value="Nuclease_put_TT1808"/>
</dbReference>
<dbReference type="InterPro" id="IPR011335">
    <property type="entry name" value="Restrct_endonuc-II-like"/>
</dbReference>
<evidence type="ECO:0000259" key="1">
    <source>
        <dbReference type="Pfam" id="PF05685"/>
    </source>
</evidence>
<dbReference type="EMBL" id="BJCE01000070">
    <property type="protein sequence ID" value="GCL37287.1"/>
    <property type="molecule type" value="Genomic_DNA"/>
</dbReference>
<gene>
    <name evidence="2" type="ORF">SR1949_23950</name>
</gene>
<dbReference type="RefSeq" id="WP_137667525.1">
    <property type="nucleotide sequence ID" value="NZ_BJCE01000070.1"/>
</dbReference>
<proteinExistence type="predicted"/>
<dbReference type="Pfam" id="PF05685">
    <property type="entry name" value="Uma2"/>
    <property type="match status" value="1"/>
</dbReference>
<keyword evidence="3" id="KW-1185">Reference proteome</keyword>
<evidence type="ECO:0000313" key="2">
    <source>
        <dbReference type="EMBL" id="GCL37287.1"/>
    </source>
</evidence>
<evidence type="ECO:0000313" key="3">
    <source>
        <dbReference type="Proteomes" id="UP000300142"/>
    </source>
</evidence>
<dbReference type="Gene3D" id="3.90.1570.10">
    <property type="entry name" value="tt1808, chain A"/>
    <property type="match status" value="1"/>
</dbReference>
<sequence length="194" mass="22127">MLSSPLILHFPSSMPMTDDQFFDFCQENRDLRIERNKYGEISIMPPTGSEGGNREGRIIQQVMNWTDEDGTGIAFSSSAGFKLSTGAERSPDAAWIKLERWNKLTPEQQIKFAPICPDFVIELRSPSDNLQPLKDKMWEYMQEPGIQLGLLIDRKNRHVYIYSPGEDVECLENPDVVSCEPVLPGFVLKMGKIW</sequence>
<comment type="caution">
    <text evidence="2">The sequence shown here is derived from an EMBL/GenBank/DDBJ whole genome shotgun (WGS) entry which is preliminary data.</text>
</comment>
<feature type="domain" description="Putative restriction endonuclease" evidence="1">
    <location>
        <begin position="19"/>
        <end position="190"/>
    </location>
</feature>
<dbReference type="Proteomes" id="UP000300142">
    <property type="component" value="Unassembled WGS sequence"/>
</dbReference>